<feature type="domain" description="AAA" evidence="1">
    <location>
        <begin position="19"/>
        <end position="133"/>
    </location>
</feature>
<dbReference type="PANTHER" id="PTHR43566:SF2">
    <property type="entry name" value="DUF4143 DOMAIN-CONTAINING PROTEIN"/>
    <property type="match status" value="1"/>
</dbReference>
<evidence type="ECO:0000259" key="2">
    <source>
        <dbReference type="Pfam" id="PF13635"/>
    </source>
</evidence>
<reference evidence="3 4" key="1">
    <citation type="submission" date="2016-04" db="EMBL/GenBank/DDBJ databases">
        <title>Chloroflexus islandicus sp. nov., a thermophilic filamentous anoxygenic phototrophic bacterium from geyser Strokkur (Iceland).</title>
        <authorList>
            <person name="Gaisin V.A."/>
            <person name="Kalashnikov A.M."/>
            <person name="Sukhacheva M.V."/>
            <person name="Grouzdev D.S."/>
            <person name="Ivanov T.M."/>
            <person name="Kuznetsov B."/>
            <person name="Gorlenko V.M."/>
        </authorList>
    </citation>
    <scope>NUCLEOTIDE SEQUENCE [LARGE SCALE GENOMIC DNA]</scope>
    <source>
        <strain evidence="4">isl-2</strain>
    </source>
</reference>
<comment type="caution">
    <text evidence="3">The sequence shown here is derived from an EMBL/GenBank/DDBJ whole genome shotgun (WGS) entry which is preliminary data.</text>
</comment>
<dbReference type="InterPro" id="IPR027417">
    <property type="entry name" value="P-loop_NTPase"/>
</dbReference>
<dbReference type="AlphaFoldDB" id="A0A178MIG3"/>
<dbReference type="OrthoDB" id="9801684at2"/>
<dbReference type="Pfam" id="PF13635">
    <property type="entry name" value="DUF4143"/>
    <property type="match status" value="1"/>
</dbReference>
<dbReference type="InterPro" id="IPR025420">
    <property type="entry name" value="DUF4143"/>
</dbReference>
<evidence type="ECO:0000313" key="3">
    <source>
        <dbReference type="EMBL" id="OAN48389.1"/>
    </source>
</evidence>
<dbReference type="InterPro" id="IPR041682">
    <property type="entry name" value="AAA_14"/>
</dbReference>
<feature type="domain" description="DUF4143" evidence="2">
    <location>
        <begin position="200"/>
        <end position="358"/>
    </location>
</feature>
<accession>A0A178MIG3</accession>
<gene>
    <name evidence="3" type="ORF">A6A03_08395</name>
</gene>
<dbReference type="EMBL" id="LWQS01000032">
    <property type="protein sequence ID" value="OAN48389.1"/>
    <property type="molecule type" value="Genomic_DNA"/>
</dbReference>
<dbReference type="RefSeq" id="WP_066783120.1">
    <property type="nucleotide sequence ID" value="NZ_LWQS01000032.1"/>
</dbReference>
<keyword evidence="4" id="KW-1185">Reference proteome</keyword>
<evidence type="ECO:0000313" key="4">
    <source>
        <dbReference type="Proteomes" id="UP000078287"/>
    </source>
</evidence>
<sequence>MYIPRTLEVHLAAASQHFPVVLLTGARQVGKTTLLRHASQPDRGYVTLDDPLVLQLARSDPALFLQRFPPPVLIDEIQYAPGLLPLIKLAVDRAGANGLFWLTGSQQFHLMQGVSESLAGRAAVLHLLGLSRWERQGRGLESTPFVPAPAELLRRARLSSPLNLKELYRLIWRGSLPAIALHDAVERDLFYGSYVQTYLQRDVRDLARVGDELAFLRFVRAVAARTAQLLNLTALARDADIAPNTAKHWLSILQAAGIVYLLEPYHQNVTKRLVKTPKLYLLDTGLAAYLTEWASPETLEAGAMGDAIFETWIVAEILKSYWHSARRAPLYYYRDKDQREIDLMIVQDGTIYPIEIKKTASPHARDAQHFRVLNSLGMPVGTGGIICLAEQCLPLTETVWVIPAWVV</sequence>
<evidence type="ECO:0000259" key="1">
    <source>
        <dbReference type="Pfam" id="PF13173"/>
    </source>
</evidence>
<dbReference type="Pfam" id="PF13173">
    <property type="entry name" value="AAA_14"/>
    <property type="match status" value="1"/>
</dbReference>
<proteinExistence type="predicted"/>
<dbReference type="SUPFAM" id="SSF52540">
    <property type="entry name" value="P-loop containing nucleoside triphosphate hydrolases"/>
    <property type="match status" value="1"/>
</dbReference>
<dbReference type="Proteomes" id="UP000078287">
    <property type="component" value="Unassembled WGS sequence"/>
</dbReference>
<protein>
    <submittedName>
        <fullName evidence="3">ATPase</fullName>
    </submittedName>
</protein>
<name>A0A178MIG3_9CHLR</name>
<organism evidence="3 4">
    <name type="scientific">Chloroflexus islandicus</name>
    <dbReference type="NCBI Taxonomy" id="1707952"/>
    <lineage>
        <taxon>Bacteria</taxon>
        <taxon>Bacillati</taxon>
        <taxon>Chloroflexota</taxon>
        <taxon>Chloroflexia</taxon>
        <taxon>Chloroflexales</taxon>
        <taxon>Chloroflexineae</taxon>
        <taxon>Chloroflexaceae</taxon>
        <taxon>Chloroflexus</taxon>
    </lineage>
</organism>
<dbReference type="PANTHER" id="PTHR43566">
    <property type="entry name" value="CONSERVED PROTEIN"/>
    <property type="match status" value="1"/>
</dbReference>
<dbReference type="STRING" id="1707952.A6A03_08395"/>